<comment type="caution">
    <text evidence="10">The sequence shown here is derived from an EMBL/GenBank/DDBJ whole genome shotgun (WGS) entry which is preliminary data.</text>
</comment>
<dbReference type="OrthoDB" id="9810951at2"/>
<evidence type="ECO:0000256" key="5">
    <source>
        <dbReference type="ARBA" id="ARBA00022692"/>
    </source>
</evidence>
<feature type="transmembrane region" description="Helical" evidence="8">
    <location>
        <begin position="331"/>
        <end position="349"/>
    </location>
</feature>
<keyword evidence="3" id="KW-0328">Glycosyltransferase</keyword>
<keyword evidence="2" id="KW-1003">Cell membrane</keyword>
<evidence type="ECO:0000256" key="4">
    <source>
        <dbReference type="ARBA" id="ARBA00022679"/>
    </source>
</evidence>
<reference evidence="11" key="1">
    <citation type="submission" date="2018-02" db="EMBL/GenBank/DDBJ databases">
        <authorList>
            <person name="Moore K."/>
            <person name="Momper L."/>
        </authorList>
    </citation>
    <scope>NUCLEOTIDE SEQUENCE [LARGE SCALE GENOMIC DNA]</scope>
    <source>
        <strain evidence="11">ULC18</strain>
    </source>
</reference>
<feature type="transmembrane region" description="Helical" evidence="8">
    <location>
        <begin position="223"/>
        <end position="241"/>
    </location>
</feature>
<dbReference type="PANTHER" id="PTHR33908">
    <property type="entry name" value="MANNOSYLTRANSFERASE YKCB-RELATED"/>
    <property type="match status" value="1"/>
</dbReference>
<accession>A0A2T1E6G5</accession>
<evidence type="ECO:0000256" key="6">
    <source>
        <dbReference type="ARBA" id="ARBA00022989"/>
    </source>
</evidence>
<dbReference type="AlphaFoldDB" id="A0A2T1E6G5"/>
<keyword evidence="7 8" id="KW-0472">Membrane</keyword>
<evidence type="ECO:0000256" key="7">
    <source>
        <dbReference type="ARBA" id="ARBA00023136"/>
    </source>
</evidence>
<organism evidence="10 11">
    <name type="scientific">Stenomitos frigidus ULC18</name>
    <dbReference type="NCBI Taxonomy" id="2107698"/>
    <lineage>
        <taxon>Bacteria</taxon>
        <taxon>Bacillati</taxon>
        <taxon>Cyanobacteriota</taxon>
        <taxon>Cyanophyceae</taxon>
        <taxon>Leptolyngbyales</taxon>
        <taxon>Leptolyngbyaceae</taxon>
        <taxon>Stenomitos</taxon>
    </lineage>
</organism>
<evidence type="ECO:0000256" key="1">
    <source>
        <dbReference type="ARBA" id="ARBA00004651"/>
    </source>
</evidence>
<evidence type="ECO:0000313" key="11">
    <source>
        <dbReference type="Proteomes" id="UP000239576"/>
    </source>
</evidence>
<feature type="transmembrane region" description="Helical" evidence="8">
    <location>
        <begin position="155"/>
        <end position="173"/>
    </location>
</feature>
<dbReference type="RefSeq" id="WP_106256921.1">
    <property type="nucleotide sequence ID" value="NZ_CAWNSW010000004.1"/>
</dbReference>
<dbReference type="Proteomes" id="UP000239576">
    <property type="component" value="Unassembled WGS sequence"/>
</dbReference>
<proteinExistence type="predicted"/>
<dbReference type="Pfam" id="PF13231">
    <property type="entry name" value="PMT_2"/>
    <property type="match status" value="1"/>
</dbReference>
<feature type="transmembrane region" description="Helical" evidence="8">
    <location>
        <begin position="307"/>
        <end position="325"/>
    </location>
</feature>
<keyword evidence="11" id="KW-1185">Reference proteome</keyword>
<gene>
    <name evidence="10" type="ORF">C7B82_14065</name>
</gene>
<evidence type="ECO:0000259" key="9">
    <source>
        <dbReference type="Pfam" id="PF13231"/>
    </source>
</evidence>
<dbReference type="PANTHER" id="PTHR33908:SF3">
    <property type="entry name" value="UNDECAPRENYL PHOSPHATE-ALPHA-4-AMINO-4-DEOXY-L-ARABINOSE ARABINOSYL TRANSFERASE"/>
    <property type="match status" value="1"/>
</dbReference>
<dbReference type="GO" id="GO:0009103">
    <property type="term" value="P:lipopolysaccharide biosynthetic process"/>
    <property type="evidence" value="ECO:0007669"/>
    <property type="project" value="UniProtKB-ARBA"/>
</dbReference>
<dbReference type="EMBL" id="PVWK01000081">
    <property type="protein sequence ID" value="PSB28321.1"/>
    <property type="molecule type" value="Genomic_DNA"/>
</dbReference>
<evidence type="ECO:0000256" key="8">
    <source>
        <dbReference type="SAM" id="Phobius"/>
    </source>
</evidence>
<keyword evidence="6 8" id="KW-1133">Transmembrane helix</keyword>
<keyword evidence="4 10" id="KW-0808">Transferase</keyword>
<sequence>MLRKPLPWNNPSHSSIVALWIDRLWMLGLFVTAGILLGLNLGNLPLRDWDEGTVAQVARDIWRSPPGSLVWLHPTLAGEPYFNKPPLMHWLMALTFRFGGVNEWMARLPGATLTALSVPLLYGIGRHLFSQRTPAIFTALVYLTLLPVVRHGRLAMLDGAVLYFFLLLIVCLLRTRRDLRWGLGVGIAFGLLCLTKGIVALLLGAIAIAFILWDTPRLLTSGYVWVGVLLGSAPVVAWYWAQWLYYGQPFLTIGLFSQSLDRVVVPVEGNRGEPWYYLLEILKYSAPWLLFFPQGLKLAWENRNLSWAKLILVWASGYLLVISFMSTKLPWYVLPVYPAFAIAVGAYLSDVWQPSDVLWLHQPKRRRYPIAWIAILSLLAIAGWVSSFYFSILSPQPQPGLPVILGAVALTLTAAIVLLWRSDSQFMLVLFWGMYVSLLLFVASPYWLWELEESYPVKPVAALVRQNTPPDATVWTLYPYGRPSLNFYSDRRMIQSAANSNQLPAAFQDYWQHDPHPYLLVEQATLTKLALPFVKPLGTVENWVLLTRQAAILESENARTNLPLK</sequence>
<keyword evidence="5 8" id="KW-0812">Transmembrane</keyword>
<evidence type="ECO:0000256" key="3">
    <source>
        <dbReference type="ARBA" id="ARBA00022676"/>
    </source>
</evidence>
<dbReference type="GO" id="GO:0016763">
    <property type="term" value="F:pentosyltransferase activity"/>
    <property type="evidence" value="ECO:0007669"/>
    <property type="project" value="TreeGrafter"/>
</dbReference>
<evidence type="ECO:0000313" key="10">
    <source>
        <dbReference type="EMBL" id="PSB28321.1"/>
    </source>
</evidence>
<feature type="transmembrane region" description="Helical" evidence="8">
    <location>
        <begin position="132"/>
        <end position="149"/>
    </location>
</feature>
<comment type="subcellular location">
    <subcellularLocation>
        <location evidence="1">Cell membrane</location>
        <topology evidence="1">Multi-pass membrane protein</topology>
    </subcellularLocation>
</comment>
<feature type="domain" description="Glycosyltransferase RgtA/B/C/D-like" evidence="9">
    <location>
        <begin position="83"/>
        <end position="240"/>
    </location>
</feature>
<protein>
    <submittedName>
        <fullName evidence="10">Phospholipid carrier-dependent glycosyltransferase</fullName>
    </submittedName>
</protein>
<feature type="transmembrane region" description="Helical" evidence="8">
    <location>
        <begin position="427"/>
        <end position="449"/>
    </location>
</feature>
<name>A0A2T1E6G5_9CYAN</name>
<evidence type="ECO:0000256" key="2">
    <source>
        <dbReference type="ARBA" id="ARBA00022475"/>
    </source>
</evidence>
<feature type="transmembrane region" description="Helical" evidence="8">
    <location>
        <begin position="399"/>
        <end position="420"/>
    </location>
</feature>
<dbReference type="InterPro" id="IPR038731">
    <property type="entry name" value="RgtA/B/C-like"/>
</dbReference>
<dbReference type="InterPro" id="IPR050297">
    <property type="entry name" value="LipidA_mod_glycosyltrf_83"/>
</dbReference>
<dbReference type="GO" id="GO:0010041">
    <property type="term" value="P:response to iron(III) ion"/>
    <property type="evidence" value="ECO:0007669"/>
    <property type="project" value="TreeGrafter"/>
</dbReference>
<feature type="transmembrane region" description="Helical" evidence="8">
    <location>
        <begin position="20"/>
        <end position="39"/>
    </location>
</feature>
<reference evidence="10 11" key="2">
    <citation type="submission" date="2018-03" db="EMBL/GenBank/DDBJ databases">
        <title>The ancient ancestry and fast evolution of plastids.</title>
        <authorList>
            <person name="Moore K.R."/>
            <person name="Magnabosco C."/>
            <person name="Momper L."/>
            <person name="Gold D.A."/>
            <person name="Bosak T."/>
            <person name="Fournier G.P."/>
        </authorList>
    </citation>
    <scope>NUCLEOTIDE SEQUENCE [LARGE SCALE GENOMIC DNA]</scope>
    <source>
        <strain evidence="10 11">ULC18</strain>
    </source>
</reference>
<feature type="transmembrane region" description="Helical" evidence="8">
    <location>
        <begin position="185"/>
        <end position="211"/>
    </location>
</feature>
<feature type="transmembrane region" description="Helical" evidence="8">
    <location>
        <begin position="370"/>
        <end position="393"/>
    </location>
</feature>
<dbReference type="GO" id="GO:0005886">
    <property type="term" value="C:plasma membrane"/>
    <property type="evidence" value="ECO:0007669"/>
    <property type="project" value="UniProtKB-SubCell"/>
</dbReference>